<evidence type="ECO:0000256" key="3">
    <source>
        <dbReference type="ARBA" id="ARBA00022576"/>
    </source>
</evidence>
<feature type="domain" description="Aminotransferase class I/classII large" evidence="7">
    <location>
        <begin position="76"/>
        <end position="391"/>
    </location>
</feature>
<keyword evidence="4 6" id="KW-0808">Transferase</keyword>
<keyword evidence="6" id="KW-0368">Histidine biosynthesis</keyword>
<dbReference type="HAMAP" id="MF_01023">
    <property type="entry name" value="HisC_aminotrans_2"/>
    <property type="match status" value="1"/>
</dbReference>
<comment type="caution">
    <text evidence="8">The sequence shown here is derived from an EMBL/GenBank/DDBJ whole genome shotgun (WGS) entry which is preliminary data.</text>
</comment>
<dbReference type="InterPro" id="IPR015422">
    <property type="entry name" value="PyrdxlP-dep_Trfase_small"/>
</dbReference>
<gene>
    <name evidence="8" type="primary">hisC_2</name>
    <name evidence="6" type="synonym">hisC</name>
    <name evidence="8" type="ORF">GCM10009690_25180</name>
</gene>
<evidence type="ECO:0000313" key="9">
    <source>
        <dbReference type="Proteomes" id="UP001500177"/>
    </source>
</evidence>
<protein>
    <recommendedName>
        <fullName evidence="6">Histidinol-phosphate aminotransferase</fullName>
        <ecNumber evidence="6">2.6.1.9</ecNumber>
    </recommendedName>
    <alternativeName>
        <fullName evidence="6">Imidazole acetol-phosphate transaminase</fullName>
    </alternativeName>
</protein>
<keyword evidence="3 6" id="KW-0032">Aminotransferase</keyword>
<dbReference type="Pfam" id="PF00155">
    <property type="entry name" value="Aminotran_1_2"/>
    <property type="match status" value="1"/>
</dbReference>
<dbReference type="InterPro" id="IPR004839">
    <property type="entry name" value="Aminotransferase_I/II_large"/>
</dbReference>
<keyword evidence="5 6" id="KW-0663">Pyridoxal phosphate</keyword>
<name>A0ABN2AMS2_9MICO</name>
<comment type="catalytic activity">
    <reaction evidence="6">
        <text>L-histidinol phosphate + 2-oxoglutarate = 3-(imidazol-4-yl)-2-oxopropyl phosphate + L-glutamate</text>
        <dbReference type="Rhea" id="RHEA:23744"/>
        <dbReference type="ChEBI" id="CHEBI:16810"/>
        <dbReference type="ChEBI" id="CHEBI:29985"/>
        <dbReference type="ChEBI" id="CHEBI:57766"/>
        <dbReference type="ChEBI" id="CHEBI:57980"/>
        <dbReference type="EC" id="2.6.1.9"/>
    </reaction>
</comment>
<dbReference type="InterPro" id="IPR015421">
    <property type="entry name" value="PyrdxlP-dep_Trfase_major"/>
</dbReference>
<comment type="cofactor">
    <cofactor evidence="1 6">
        <name>pyridoxal 5'-phosphate</name>
        <dbReference type="ChEBI" id="CHEBI:597326"/>
    </cofactor>
</comment>
<dbReference type="EMBL" id="BAAALX010000012">
    <property type="protein sequence ID" value="GAA1520930.1"/>
    <property type="molecule type" value="Genomic_DNA"/>
</dbReference>
<evidence type="ECO:0000256" key="6">
    <source>
        <dbReference type="HAMAP-Rule" id="MF_01023"/>
    </source>
</evidence>
<dbReference type="InterPro" id="IPR015424">
    <property type="entry name" value="PyrdxlP-dep_Trfase"/>
</dbReference>
<keyword evidence="9" id="KW-1185">Reference proteome</keyword>
<evidence type="ECO:0000256" key="2">
    <source>
        <dbReference type="ARBA" id="ARBA00011738"/>
    </source>
</evidence>
<dbReference type="Proteomes" id="UP001500177">
    <property type="component" value="Unassembled WGS sequence"/>
</dbReference>
<organism evidence="8 9">
    <name type="scientific">Brevibacterium permense</name>
    <dbReference type="NCBI Taxonomy" id="234834"/>
    <lineage>
        <taxon>Bacteria</taxon>
        <taxon>Bacillati</taxon>
        <taxon>Actinomycetota</taxon>
        <taxon>Actinomycetes</taxon>
        <taxon>Micrococcales</taxon>
        <taxon>Brevibacteriaceae</taxon>
        <taxon>Brevibacterium</taxon>
    </lineage>
</organism>
<dbReference type="CDD" id="cd00609">
    <property type="entry name" value="AAT_like"/>
    <property type="match status" value="1"/>
</dbReference>
<reference evidence="8 9" key="1">
    <citation type="journal article" date="2019" name="Int. J. Syst. Evol. Microbiol.">
        <title>The Global Catalogue of Microorganisms (GCM) 10K type strain sequencing project: providing services to taxonomists for standard genome sequencing and annotation.</title>
        <authorList>
            <consortium name="The Broad Institute Genomics Platform"/>
            <consortium name="The Broad Institute Genome Sequencing Center for Infectious Disease"/>
            <person name="Wu L."/>
            <person name="Ma J."/>
        </authorList>
    </citation>
    <scope>NUCLEOTIDE SEQUENCE [LARGE SCALE GENOMIC DNA]</scope>
    <source>
        <strain evidence="8 9">JCM 13318</strain>
    </source>
</reference>
<dbReference type="InterPro" id="IPR050106">
    <property type="entry name" value="HistidinolP_aminotransfase"/>
</dbReference>
<feature type="modified residue" description="N6-(pyridoxal phosphate)lysine" evidence="6">
    <location>
        <position position="264"/>
    </location>
</feature>
<evidence type="ECO:0000313" key="8">
    <source>
        <dbReference type="EMBL" id="GAA1520930.1"/>
    </source>
</evidence>
<dbReference type="PANTHER" id="PTHR43643">
    <property type="entry name" value="HISTIDINOL-PHOSPHATE AMINOTRANSFERASE 2"/>
    <property type="match status" value="1"/>
</dbReference>
<proteinExistence type="inferred from homology"/>
<dbReference type="PANTHER" id="PTHR43643:SF3">
    <property type="entry name" value="HISTIDINOL-PHOSPHATE AMINOTRANSFERASE"/>
    <property type="match status" value="1"/>
</dbReference>
<evidence type="ECO:0000259" key="7">
    <source>
        <dbReference type="Pfam" id="PF00155"/>
    </source>
</evidence>
<dbReference type="EC" id="2.6.1.9" evidence="6"/>
<comment type="pathway">
    <text evidence="6">Amino-acid biosynthesis; L-histidine biosynthesis; L-histidine from 5-phospho-alpha-D-ribose 1-diphosphate: step 7/9.</text>
</comment>
<dbReference type="Gene3D" id="3.90.1150.10">
    <property type="entry name" value="Aspartate Aminotransferase, domain 1"/>
    <property type="match status" value="1"/>
</dbReference>
<dbReference type="InterPro" id="IPR005861">
    <property type="entry name" value="HisP_aminotrans"/>
</dbReference>
<dbReference type="SUPFAM" id="SSF53383">
    <property type="entry name" value="PLP-dependent transferases"/>
    <property type="match status" value="1"/>
</dbReference>
<evidence type="ECO:0000256" key="1">
    <source>
        <dbReference type="ARBA" id="ARBA00001933"/>
    </source>
</evidence>
<sequence>MNTRAWEHYHSGWASAAPARIRPFGHIPRTLCVARHKVCKHGHMSNRFQLRDALAEFPPYVPGKPPVASPGLTPYKLSSNENHLPPLPGVLDAVTAAAAIPANYPDPTAAALVADIADRLDVDPAEVVPGAGASEILSALTNITLESGTSVVYPWPSFEMYPILASARGAEKRPVDLMPDGRHDFAGLAAAIDDTTRMVLLCSPNNPTGPTITDAELQGFLAEVPDNVIVVLDEAYLEFATEAADSLAARKKHANLVLARTFSKAHGLAGLRVGYGIADVEIASAMRQVIAPFSVTAGAQAAARESLARVDEVAVRAKEVAAVRDRFAHDLRELGLSVPDAQGNYVWIALDPEAAVAFEGECAKQAVAVRRLQGGVRVSIGPDEALDRVLKVAASL</sequence>
<comment type="subunit">
    <text evidence="2 6">Homodimer.</text>
</comment>
<evidence type="ECO:0000256" key="5">
    <source>
        <dbReference type="ARBA" id="ARBA00022898"/>
    </source>
</evidence>
<accession>A0ABN2AMS2</accession>
<evidence type="ECO:0000256" key="4">
    <source>
        <dbReference type="ARBA" id="ARBA00022679"/>
    </source>
</evidence>
<dbReference type="Gene3D" id="3.40.640.10">
    <property type="entry name" value="Type I PLP-dependent aspartate aminotransferase-like (Major domain)"/>
    <property type="match status" value="1"/>
</dbReference>
<keyword evidence="6" id="KW-0028">Amino-acid biosynthesis</keyword>
<comment type="similarity">
    <text evidence="6">Belongs to the class-II pyridoxal-phosphate-dependent aminotransferase family. Histidinol-phosphate aminotransferase subfamily.</text>
</comment>